<dbReference type="EMBL" id="CP085083">
    <property type="protein sequence ID" value="WDZ52724.1"/>
    <property type="molecule type" value="Genomic_DNA"/>
</dbReference>
<dbReference type="RefSeq" id="WP_272656001.1">
    <property type="nucleotide sequence ID" value="NZ_CP085083.1"/>
</dbReference>
<protein>
    <submittedName>
        <fullName evidence="1">Uncharacterized protein</fullName>
    </submittedName>
</protein>
<dbReference type="KEGG" id="aviv:LF296_08075"/>
<dbReference type="Proteomes" id="UP001199528">
    <property type="component" value="Chromosome"/>
</dbReference>
<proteinExistence type="predicted"/>
<organism evidence="1 2">
    <name type="scientific">Acinetobacter vivianii</name>
    <dbReference type="NCBI Taxonomy" id="1776742"/>
    <lineage>
        <taxon>Bacteria</taxon>
        <taxon>Pseudomonadati</taxon>
        <taxon>Pseudomonadota</taxon>
        <taxon>Gammaproteobacteria</taxon>
        <taxon>Moraxellales</taxon>
        <taxon>Moraxellaceae</taxon>
        <taxon>Acinetobacter</taxon>
    </lineage>
</organism>
<name>A0AAJ6NLR5_9GAMM</name>
<evidence type="ECO:0000313" key="1">
    <source>
        <dbReference type="EMBL" id="WDZ52724.1"/>
    </source>
</evidence>
<sequence>MATVNATDVVDGDKNQHEINSGLPSISHLLAVNNPADGMRFYVKSYHVDRGIGGGWFMYNSTKTEINDGVIIFNGWIREKKEVYYIEDAGILADSGFDNTPLFNNFIQAVPEYSKVLFKTEGEYIGQFTSNKAFDIDFNNSVLKLPKTISNGNVVSFSTEPTTLTLVGNRLDKYCNSATISGIHQIEKGDILTFWDRLTRPTDGSPVHFETVSVRAVQYIDSNTVVQFNEILFSPFSSDINILCYWYNKPLVRPAVRNYRVHDNDTNVLYCIRFVGCMHPESKNGYVQNNYGHACSFFNSISPKSHIFHCETPRNPDVGGYGVVFSRCRNLTAIATTGYRTRHAVDADSCYGDILVDGVEDLDAISALVGVAHNGYANGNVVIKNAHAYTRRATPTVRLNKQGITSENLEKHTIDNLYLENISLTITAETLLTGQYFAAYCDVFCDKVVAKNLTMRHTNIDLHKTSSAPSCAFRFYGYARSVEIDGTYADTCQRNILIQNETRAKVGKAKIRNINTSHQRSAGIVRGFALDIDSCTYNELSQGMSNLITFQEISLSGSNVTASYLNVRNVSYISGDINKQIPVISRSSFISTVSGKIDFIANTTSNISVTNYADGIPEYEFYRRFGVGFIYLSSTSDVTVGGDRPLPQPLISNGMDITLVNANSVNIKIERGIGNSQIILTPNQRVQIVSRNGVWVPL</sequence>
<accession>A0AAJ6NLR5</accession>
<dbReference type="AlphaFoldDB" id="A0AAJ6NLR5"/>
<reference evidence="1" key="2">
    <citation type="submission" date="2023-02" db="EMBL/GenBank/DDBJ databases">
        <authorList>
            <person name="Huang Y."/>
            <person name="Zhang Y."/>
            <person name="Zhang T."/>
            <person name="Wang J."/>
        </authorList>
    </citation>
    <scope>NUCLEOTIDE SEQUENCE</scope>
    <source>
        <strain evidence="1">KJ-1</strain>
    </source>
</reference>
<gene>
    <name evidence="1" type="ORF">LF296_08075</name>
</gene>
<reference evidence="1" key="1">
    <citation type="journal article" date="2022" name="Front Environ Sci">
        <title>Complete genome sequence analysis of a novel alkane-degrading bacterial strain, Acinetobacter vivianii KJ-1, and its diesel degradation ability.</title>
        <authorList>
            <person name="Zhang Y."/>
            <person name="Song F."/>
            <person name="Wang J."/>
            <person name="Zhao Q."/>
            <person name="Zheng L."/>
            <person name="Wang Z."/>
            <person name="Zhang X."/>
            <person name="Gao Y."/>
            <person name="Chen G."/>
            <person name="Huang Y."/>
        </authorList>
    </citation>
    <scope>NUCLEOTIDE SEQUENCE</scope>
    <source>
        <strain evidence="1">KJ-1</strain>
    </source>
</reference>
<evidence type="ECO:0000313" key="2">
    <source>
        <dbReference type="Proteomes" id="UP001199528"/>
    </source>
</evidence>